<sequence length="220" mass="24225">MSIGRGFRDRATMNSGTSVTVSGTLSMAKKTCFPLSSPAIRIPTSLAPSRPSAPLQYTLSPSIPWPPFFVTMLLKTSTLTPLLLPPWPPPPSSSRICAATNLVHSVICRTLQRSESLFESLALKNDVLLRPSRSTSSCWVKNTAGSWHGASVSVLPMPKVRLSLPVPGPMPSDSAYAEEWKWFALRNKTEWRHTRGGSRVPLRSHYAMPRRKMRTKEGVG</sequence>
<organism evidence="1 2">
    <name type="scientific">Armillaria tabescens</name>
    <name type="common">Ringless honey mushroom</name>
    <name type="synonym">Agaricus tabescens</name>
    <dbReference type="NCBI Taxonomy" id="1929756"/>
    <lineage>
        <taxon>Eukaryota</taxon>
        <taxon>Fungi</taxon>
        <taxon>Dikarya</taxon>
        <taxon>Basidiomycota</taxon>
        <taxon>Agaricomycotina</taxon>
        <taxon>Agaricomycetes</taxon>
        <taxon>Agaricomycetidae</taxon>
        <taxon>Agaricales</taxon>
        <taxon>Marasmiineae</taxon>
        <taxon>Physalacriaceae</taxon>
        <taxon>Desarmillaria</taxon>
    </lineage>
</organism>
<reference evidence="1" key="1">
    <citation type="submission" date="2023-06" db="EMBL/GenBank/DDBJ databases">
        <authorList>
            <consortium name="Lawrence Berkeley National Laboratory"/>
            <person name="Ahrendt S."/>
            <person name="Sahu N."/>
            <person name="Indic B."/>
            <person name="Wong-Bajracharya J."/>
            <person name="Merenyi Z."/>
            <person name="Ke H.-M."/>
            <person name="Monk M."/>
            <person name="Kocsube S."/>
            <person name="Drula E."/>
            <person name="Lipzen A."/>
            <person name="Balint B."/>
            <person name="Henrissat B."/>
            <person name="Andreopoulos B."/>
            <person name="Martin F.M."/>
            <person name="Harder C.B."/>
            <person name="Rigling D."/>
            <person name="Ford K.L."/>
            <person name="Foster G.D."/>
            <person name="Pangilinan J."/>
            <person name="Papanicolaou A."/>
            <person name="Barry K."/>
            <person name="LaButti K."/>
            <person name="Viragh M."/>
            <person name="Koriabine M."/>
            <person name="Yan M."/>
            <person name="Riley R."/>
            <person name="Champramary S."/>
            <person name="Plett K.L."/>
            <person name="Tsai I.J."/>
            <person name="Slot J."/>
            <person name="Sipos G."/>
            <person name="Plett J."/>
            <person name="Nagy L.G."/>
            <person name="Grigoriev I.V."/>
        </authorList>
    </citation>
    <scope>NUCLEOTIDE SEQUENCE</scope>
    <source>
        <strain evidence="1">CCBAS 213</strain>
    </source>
</reference>
<comment type="caution">
    <text evidence="1">The sequence shown here is derived from an EMBL/GenBank/DDBJ whole genome shotgun (WGS) entry which is preliminary data.</text>
</comment>
<protein>
    <submittedName>
        <fullName evidence="1">Uncharacterized protein</fullName>
    </submittedName>
</protein>
<name>A0AA39J211_ARMTA</name>
<evidence type="ECO:0000313" key="1">
    <source>
        <dbReference type="EMBL" id="KAK0434680.1"/>
    </source>
</evidence>
<dbReference type="EMBL" id="JAUEPS010000179">
    <property type="protein sequence ID" value="KAK0434680.1"/>
    <property type="molecule type" value="Genomic_DNA"/>
</dbReference>
<evidence type="ECO:0000313" key="2">
    <source>
        <dbReference type="Proteomes" id="UP001175211"/>
    </source>
</evidence>
<keyword evidence="2" id="KW-1185">Reference proteome</keyword>
<dbReference type="GeneID" id="85364633"/>
<proteinExistence type="predicted"/>
<accession>A0AA39J211</accession>
<dbReference type="RefSeq" id="XP_060321798.1">
    <property type="nucleotide sequence ID" value="XM_060481085.1"/>
</dbReference>
<gene>
    <name evidence="1" type="ORF">EV420DRAFT_1771003</name>
</gene>
<dbReference type="AlphaFoldDB" id="A0AA39J211"/>
<dbReference type="Proteomes" id="UP001175211">
    <property type="component" value="Unassembled WGS sequence"/>
</dbReference>